<comment type="caution">
    <text evidence="2">The sequence shown here is derived from an EMBL/GenBank/DDBJ whole genome shotgun (WGS) entry which is preliminary data.</text>
</comment>
<name>A0A164RPN4_9CRUS</name>
<proteinExistence type="predicted"/>
<evidence type="ECO:0000256" key="1">
    <source>
        <dbReference type="SAM" id="SignalP"/>
    </source>
</evidence>
<keyword evidence="3" id="KW-1185">Reference proteome</keyword>
<accession>A0A164RPN4</accession>
<reference evidence="2 3" key="1">
    <citation type="submission" date="2016-03" db="EMBL/GenBank/DDBJ databases">
        <title>EvidentialGene: Evidence-directed Construction of Genes on Genomes.</title>
        <authorList>
            <person name="Gilbert D.G."/>
            <person name="Choi J.-H."/>
            <person name="Mockaitis K."/>
            <person name="Colbourne J."/>
            <person name="Pfrender M."/>
        </authorList>
    </citation>
    <scope>NUCLEOTIDE SEQUENCE [LARGE SCALE GENOMIC DNA]</scope>
    <source>
        <strain evidence="2 3">Xinb3</strain>
        <tissue evidence="2">Complete organism</tissue>
    </source>
</reference>
<protein>
    <submittedName>
        <fullName evidence="2">Uncharacterized protein</fullName>
    </submittedName>
</protein>
<organism evidence="2 3">
    <name type="scientific">Daphnia magna</name>
    <dbReference type="NCBI Taxonomy" id="35525"/>
    <lineage>
        <taxon>Eukaryota</taxon>
        <taxon>Metazoa</taxon>
        <taxon>Ecdysozoa</taxon>
        <taxon>Arthropoda</taxon>
        <taxon>Crustacea</taxon>
        <taxon>Branchiopoda</taxon>
        <taxon>Diplostraca</taxon>
        <taxon>Cladocera</taxon>
        <taxon>Anomopoda</taxon>
        <taxon>Daphniidae</taxon>
        <taxon>Daphnia</taxon>
    </lineage>
</organism>
<sequence length="67" mass="7376">MANSNCCSSQPTLTLILFLNATSALSLRSTLSLQLVACHSVFKFCWIKINMDELSRIAVTSNQHTSN</sequence>
<gene>
    <name evidence="2" type="ORF">APZ42_027064</name>
</gene>
<dbReference type="Proteomes" id="UP000076858">
    <property type="component" value="Unassembled WGS sequence"/>
</dbReference>
<dbReference type="EMBL" id="LRGB01002167">
    <property type="protein sequence ID" value="KZS08837.1"/>
    <property type="molecule type" value="Genomic_DNA"/>
</dbReference>
<evidence type="ECO:0000313" key="3">
    <source>
        <dbReference type="Proteomes" id="UP000076858"/>
    </source>
</evidence>
<feature type="signal peptide" evidence="1">
    <location>
        <begin position="1"/>
        <end position="26"/>
    </location>
</feature>
<keyword evidence="1" id="KW-0732">Signal</keyword>
<feature type="chain" id="PRO_5007852926" evidence="1">
    <location>
        <begin position="27"/>
        <end position="67"/>
    </location>
</feature>
<evidence type="ECO:0000313" key="2">
    <source>
        <dbReference type="EMBL" id="KZS08837.1"/>
    </source>
</evidence>
<dbReference type="AlphaFoldDB" id="A0A164RPN4"/>